<keyword evidence="1" id="KW-0479">Metal-binding</keyword>
<dbReference type="Gene3D" id="4.10.60.10">
    <property type="entry name" value="Zinc finger, CCHC-type"/>
    <property type="match status" value="1"/>
</dbReference>
<evidence type="ECO:0000256" key="2">
    <source>
        <dbReference type="SAM" id="MobiDB-lite"/>
    </source>
</evidence>
<evidence type="ECO:0000313" key="4">
    <source>
        <dbReference type="Proteomes" id="UP000813463"/>
    </source>
</evidence>
<gene>
    <name evidence="5" type="primary">LOC110781392</name>
</gene>
<keyword evidence="1" id="KW-0863">Zinc-finger</keyword>
<dbReference type="Pfam" id="PF14223">
    <property type="entry name" value="Retrotran_gag_2"/>
    <property type="match status" value="1"/>
</dbReference>
<keyword evidence="1" id="KW-0862">Zinc</keyword>
<dbReference type="KEGG" id="soe:110781392"/>
<reference evidence="5" key="2">
    <citation type="submission" date="2025-08" db="UniProtKB">
        <authorList>
            <consortium name="RefSeq"/>
        </authorList>
    </citation>
    <scope>IDENTIFICATION</scope>
    <source>
        <tissue evidence="5">Leaf</tissue>
    </source>
</reference>
<dbReference type="InterPro" id="IPR001878">
    <property type="entry name" value="Znf_CCHC"/>
</dbReference>
<dbReference type="AlphaFoldDB" id="A0A9R0JP04"/>
<evidence type="ECO:0000256" key="1">
    <source>
        <dbReference type="PROSITE-ProRule" id="PRU00047"/>
    </source>
</evidence>
<evidence type="ECO:0000259" key="3">
    <source>
        <dbReference type="PROSITE" id="PS50158"/>
    </source>
</evidence>
<sequence>MGDLMKRQFNVLDLSGHNFLEWTVDAQMNLKAQGLDHTIKDIMVSGTTEIKTATEQEKAKATVLIRHHLHDSLKTEYLMVENPKELWDSLKERYGHHKRVLLPKAQFDWTNLRFQDFKCVSEYNSTLFKIVSLLRYCDQAVTEDQMIEKILSTFHANNILLHQQYRERGFKRYSELISLLLVVEQNNDLLLKNHNLRTNGSMAFNEANAVESPNPPEANVAHRGGRGRFNHRGRGRGNHRGRGRGRGRGYLGPRNNNHKGHQQGNQKHTPSKEKDTCFRCGMTGHWGKTCRRTAKHLVDLYQASVKGKGKVAEANYVDEENPSGPSFDVSDFFNDNPDSGNDLIFGDNSNI</sequence>
<proteinExistence type="predicted"/>
<dbReference type="PROSITE" id="PS50158">
    <property type="entry name" value="ZF_CCHC"/>
    <property type="match status" value="1"/>
</dbReference>
<dbReference type="PANTHER" id="PTHR33325:SF5">
    <property type="entry name" value="TRANSCRIPTION FACTOR INTERACTOR AND REGULATOR CCHC(ZN) FAMILY"/>
    <property type="match status" value="1"/>
</dbReference>
<dbReference type="RefSeq" id="XP_021841275.2">
    <property type="nucleotide sequence ID" value="XM_021985583.2"/>
</dbReference>
<dbReference type="GO" id="GO:0003676">
    <property type="term" value="F:nucleic acid binding"/>
    <property type="evidence" value="ECO:0007669"/>
    <property type="project" value="InterPro"/>
</dbReference>
<feature type="region of interest" description="Disordered" evidence="2">
    <location>
        <begin position="208"/>
        <end position="275"/>
    </location>
</feature>
<feature type="compositionally biased region" description="Basic residues" evidence="2">
    <location>
        <begin position="223"/>
        <end position="247"/>
    </location>
</feature>
<dbReference type="InterPro" id="IPR036875">
    <property type="entry name" value="Znf_CCHC_sf"/>
</dbReference>
<organism evidence="4 5">
    <name type="scientific">Spinacia oleracea</name>
    <name type="common">Spinach</name>
    <dbReference type="NCBI Taxonomy" id="3562"/>
    <lineage>
        <taxon>Eukaryota</taxon>
        <taxon>Viridiplantae</taxon>
        <taxon>Streptophyta</taxon>
        <taxon>Embryophyta</taxon>
        <taxon>Tracheophyta</taxon>
        <taxon>Spermatophyta</taxon>
        <taxon>Magnoliopsida</taxon>
        <taxon>eudicotyledons</taxon>
        <taxon>Gunneridae</taxon>
        <taxon>Pentapetalae</taxon>
        <taxon>Caryophyllales</taxon>
        <taxon>Chenopodiaceae</taxon>
        <taxon>Chenopodioideae</taxon>
        <taxon>Anserineae</taxon>
        <taxon>Spinacia</taxon>
    </lineage>
</organism>
<dbReference type="PANTHER" id="PTHR33325">
    <property type="entry name" value="ZINC FINGER, CCHC-TYPE-RELATED"/>
    <property type="match status" value="1"/>
</dbReference>
<dbReference type="Proteomes" id="UP000813463">
    <property type="component" value="Chromosome 2"/>
</dbReference>
<dbReference type="GO" id="GO:0008270">
    <property type="term" value="F:zinc ion binding"/>
    <property type="evidence" value="ECO:0007669"/>
    <property type="project" value="UniProtKB-KW"/>
</dbReference>
<dbReference type="GeneID" id="110781392"/>
<protein>
    <recommendedName>
        <fullName evidence="3">CCHC-type domain-containing protein</fullName>
    </recommendedName>
</protein>
<accession>A0A9R0JP04</accession>
<dbReference type="SUPFAM" id="SSF57756">
    <property type="entry name" value="Retrovirus zinc finger-like domains"/>
    <property type="match status" value="1"/>
</dbReference>
<evidence type="ECO:0000313" key="5">
    <source>
        <dbReference type="RefSeq" id="XP_021841275.2"/>
    </source>
</evidence>
<keyword evidence="4" id="KW-1185">Reference proteome</keyword>
<feature type="domain" description="CCHC-type" evidence="3">
    <location>
        <begin position="277"/>
        <end position="292"/>
    </location>
</feature>
<reference evidence="4" key="1">
    <citation type="journal article" date="2021" name="Nat. Commun.">
        <title>Genomic analyses provide insights into spinach domestication and the genetic basis of agronomic traits.</title>
        <authorList>
            <person name="Cai X."/>
            <person name="Sun X."/>
            <person name="Xu C."/>
            <person name="Sun H."/>
            <person name="Wang X."/>
            <person name="Ge C."/>
            <person name="Zhang Z."/>
            <person name="Wang Q."/>
            <person name="Fei Z."/>
            <person name="Jiao C."/>
            <person name="Wang Q."/>
        </authorList>
    </citation>
    <scope>NUCLEOTIDE SEQUENCE [LARGE SCALE GENOMIC DNA]</scope>
    <source>
        <strain evidence="4">cv. Varoflay</strain>
    </source>
</reference>
<name>A0A9R0JP04_SPIOL</name>